<keyword evidence="2 4" id="KW-0378">Hydrolase</keyword>
<protein>
    <submittedName>
        <fullName evidence="6">Glycoside hydrolase family 26 protein</fullName>
    </submittedName>
</protein>
<accession>A0A9X1HAG0</accession>
<dbReference type="Pfam" id="PF02156">
    <property type="entry name" value="Glyco_hydro_26"/>
    <property type="match status" value="1"/>
</dbReference>
<dbReference type="PROSITE" id="PS51764">
    <property type="entry name" value="GH26"/>
    <property type="match status" value="1"/>
</dbReference>
<comment type="caution">
    <text evidence="6">The sequence shown here is derived from an EMBL/GenBank/DDBJ whole genome shotgun (WGS) entry which is preliminary data.</text>
</comment>
<feature type="active site" description="Proton donor" evidence="4">
    <location>
        <position position="176"/>
    </location>
</feature>
<organism evidence="6 7">
    <name type="scientific">Flavobacterium potami</name>
    <dbReference type="NCBI Taxonomy" id="2872310"/>
    <lineage>
        <taxon>Bacteria</taxon>
        <taxon>Pseudomonadati</taxon>
        <taxon>Bacteroidota</taxon>
        <taxon>Flavobacteriia</taxon>
        <taxon>Flavobacteriales</taxon>
        <taxon>Flavobacteriaceae</taxon>
        <taxon>Flavobacterium</taxon>
    </lineage>
</organism>
<dbReference type="SUPFAM" id="SSF51445">
    <property type="entry name" value="(Trans)glycosidases"/>
    <property type="match status" value="1"/>
</dbReference>
<dbReference type="Gene3D" id="3.20.20.80">
    <property type="entry name" value="Glycosidases"/>
    <property type="match status" value="1"/>
</dbReference>
<dbReference type="InterPro" id="IPR000805">
    <property type="entry name" value="Glyco_hydro_26"/>
</dbReference>
<dbReference type="AlphaFoldDB" id="A0A9X1HAG0"/>
<dbReference type="InterPro" id="IPR022790">
    <property type="entry name" value="GH26_dom"/>
</dbReference>
<dbReference type="PANTHER" id="PTHR40079">
    <property type="entry name" value="MANNAN ENDO-1,4-BETA-MANNOSIDASE E-RELATED"/>
    <property type="match status" value="1"/>
</dbReference>
<dbReference type="RefSeq" id="WP_223706097.1">
    <property type="nucleotide sequence ID" value="NZ_JAINUY010000003.1"/>
</dbReference>
<dbReference type="Proteomes" id="UP001139366">
    <property type="component" value="Unassembled WGS sequence"/>
</dbReference>
<evidence type="ECO:0000256" key="2">
    <source>
        <dbReference type="ARBA" id="ARBA00022801"/>
    </source>
</evidence>
<feature type="active site" description="Nucleophile" evidence="4">
    <location>
        <position position="265"/>
    </location>
</feature>
<evidence type="ECO:0000256" key="3">
    <source>
        <dbReference type="ARBA" id="ARBA00023295"/>
    </source>
</evidence>
<comment type="similarity">
    <text evidence="1 4">Belongs to the glycosyl hydrolase 26 family.</text>
</comment>
<evidence type="ECO:0000256" key="4">
    <source>
        <dbReference type="PROSITE-ProRule" id="PRU01100"/>
    </source>
</evidence>
<sequence length="378" mass="43489">MILRYTMIIGLCFLLVNCKQQSSNEKVKVAEIKEQKRAKFEPEDGEVILFIGQENDALGGTEKDKNGYLDHFPAPGGFTMYTDIMPDVTEEFDGHSFTYSGLNGIFETADWGDGPENMSLQLNDADFKNSALAIGLAIIDTEEKIASGELDSYIIKMGDFFKSLGKRPVFLRIGFEFDGPWNRYERVAYINAFRHIKDKLDEQGVTNVAYVWQSKGFESTLEDLEKWYPGDNYVDWCGFSFFNNYKQEKMIAFAKAKKKPVFICEAAPTSTDWKNDPKGNTGLTKQMILSNPEQAKMAWYEWFVPFFKVINDNPKTVKAISYINANWKDKPRWKVNPTFKGIDSRLQLSDFITKKWNEEVGKDKYLKASPELFDKLYH</sequence>
<feature type="domain" description="GH26" evidence="5">
    <location>
        <begin position="42"/>
        <end position="320"/>
    </location>
</feature>
<proteinExistence type="inferred from homology"/>
<reference evidence="6 7" key="1">
    <citation type="journal article" date="2023" name="Antonie Van Leeuwenhoek">
        <title>Flavobacterium potami sp. nov., a multi-metal resistance genes harbouring bacterium isolated from shallow river silt.</title>
        <authorList>
            <person name="Li S."/>
            <person name="Mao S."/>
            <person name="Mu W."/>
            <person name="Guo B."/>
            <person name="Li C."/>
            <person name="Zhu Q."/>
            <person name="Hou X."/>
            <person name="Zhao Y."/>
            <person name="Wei S."/>
            <person name="Liu H."/>
            <person name="Liu A."/>
        </authorList>
    </citation>
    <scope>NUCLEOTIDE SEQUENCE [LARGE SCALE GENOMIC DNA]</scope>
    <source>
        <strain evidence="6 7">17A</strain>
    </source>
</reference>
<evidence type="ECO:0000259" key="5">
    <source>
        <dbReference type="PROSITE" id="PS51764"/>
    </source>
</evidence>
<evidence type="ECO:0000256" key="1">
    <source>
        <dbReference type="ARBA" id="ARBA00007754"/>
    </source>
</evidence>
<keyword evidence="3 4" id="KW-0326">Glycosidase</keyword>
<dbReference type="EMBL" id="JAINUY010000003">
    <property type="protein sequence ID" value="MBZ4035471.1"/>
    <property type="molecule type" value="Genomic_DNA"/>
</dbReference>
<evidence type="ECO:0000313" key="7">
    <source>
        <dbReference type="Proteomes" id="UP001139366"/>
    </source>
</evidence>
<dbReference type="GO" id="GO:0006080">
    <property type="term" value="P:substituted mannan metabolic process"/>
    <property type="evidence" value="ECO:0007669"/>
    <property type="project" value="InterPro"/>
</dbReference>
<evidence type="ECO:0000313" key="6">
    <source>
        <dbReference type="EMBL" id="MBZ4035471.1"/>
    </source>
</evidence>
<dbReference type="PANTHER" id="PTHR40079:SF4">
    <property type="entry name" value="GH26 DOMAIN-CONTAINING PROTEIN-RELATED"/>
    <property type="match status" value="1"/>
</dbReference>
<gene>
    <name evidence="6" type="ORF">K6T82_11885</name>
</gene>
<dbReference type="GO" id="GO:0016985">
    <property type="term" value="F:mannan endo-1,4-beta-mannosidase activity"/>
    <property type="evidence" value="ECO:0007669"/>
    <property type="project" value="InterPro"/>
</dbReference>
<dbReference type="InterPro" id="IPR017853">
    <property type="entry name" value="GH"/>
</dbReference>
<name>A0A9X1HAG0_9FLAO</name>
<keyword evidence="7" id="KW-1185">Reference proteome</keyword>